<evidence type="ECO:0000256" key="2">
    <source>
        <dbReference type="ARBA" id="ARBA00011207"/>
    </source>
</evidence>
<evidence type="ECO:0000256" key="4">
    <source>
        <dbReference type="ARBA" id="ARBA00022729"/>
    </source>
</evidence>
<dbReference type="EMBL" id="JAHXZJ010000001">
    <property type="protein sequence ID" value="KAH0567395.1"/>
    <property type="molecule type" value="Genomic_DNA"/>
</dbReference>
<dbReference type="InterPro" id="IPR036438">
    <property type="entry name" value="Insulin-like_sf"/>
</dbReference>
<dbReference type="CDD" id="cd04366">
    <property type="entry name" value="IlGF_insulin_bombyxin_like"/>
    <property type="match status" value="1"/>
</dbReference>
<keyword evidence="4" id="KW-0732">Signal</keyword>
<gene>
    <name evidence="8" type="ORF">KQX54_009471</name>
</gene>
<name>A0AAV7J3E7_COTGL</name>
<evidence type="ECO:0000256" key="6">
    <source>
        <dbReference type="RuleBase" id="RU000406"/>
    </source>
</evidence>
<evidence type="ECO:0000313" key="9">
    <source>
        <dbReference type="Proteomes" id="UP000826195"/>
    </source>
</evidence>
<keyword evidence="3" id="KW-0165">Cleavage on pair of basic residues</keyword>
<evidence type="ECO:0000313" key="8">
    <source>
        <dbReference type="EMBL" id="KAH0567395.1"/>
    </source>
</evidence>
<keyword evidence="6" id="KW-0964">Secreted</keyword>
<keyword evidence="5" id="KW-1015">Disulfide bond</keyword>
<comment type="subcellular location">
    <subcellularLocation>
        <location evidence="6">Secreted</location>
    </subcellularLocation>
</comment>
<reference evidence="8 9" key="1">
    <citation type="journal article" date="2021" name="J. Hered.">
        <title>A chromosome-level genome assembly of the parasitoid wasp, Cotesia glomerata (Hymenoptera: Braconidae).</title>
        <authorList>
            <person name="Pinto B.J."/>
            <person name="Weis J.J."/>
            <person name="Gamble T."/>
            <person name="Ode P.J."/>
            <person name="Paul R."/>
            <person name="Zaspel J.M."/>
        </authorList>
    </citation>
    <scope>NUCLEOTIDE SEQUENCE [LARGE SCALE GENOMIC DNA]</scope>
    <source>
        <strain evidence="8">CgM1</strain>
    </source>
</reference>
<keyword evidence="9" id="KW-1185">Reference proteome</keyword>
<dbReference type="AlphaFoldDB" id="A0AAV7J3E7"/>
<comment type="caution">
    <text evidence="8">The sequence shown here is derived from an EMBL/GenBank/DDBJ whole genome shotgun (WGS) entry which is preliminary data.</text>
</comment>
<dbReference type="PANTHER" id="PTHR13647">
    <property type="entry name" value="INSULIN-LIKE PEPTIDE 2-RELATED"/>
    <property type="match status" value="1"/>
</dbReference>
<dbReference type="InterPro" id="IPR016179">
    <property type="entry name" value="Insulin-like"/>
</dbReference>
<dbReference type="SMART" id="SM00078">
    <property type="entry name" value="IlGF"/>
    <property type="match status" value="1"/>
</dbReference>
<evidence type="ECO:0000256" key="1">
    <source>
        <dbReference type="ARBA" id="ARBA00009034"/>
    </source>
</evidence>
<dbReference type="InterPro" id="IPR022353">
    <property type="entry name" value="Insulin_CS"/>
</dbReference>
<dbReference type="Pfam" id="PF00049">
    <property type="entry name" value="Insulin"/>
    <property type="match status" value="1"/>
</dbReference>
<evidence type="ECO:0000256" key="3">
    <source>
        <dbReference type="ARBA" id="ARBA00022685"/>
    </source>
</evidence>
<dbReference type="PANTHER" id="PTHR13647:SF4">
    <property type="entry name" value="INSULIN-LIKE PEPTIDE 1-RELATED"/>
    <property type="match status" value="1"/>
</dbReference>
<dbReference type="GO" id="GO:0005576">
    <property type="term" value="C:extracellular region"/>
    <property type="evidence" value="ECO:0007669"/>
    <property type="project" value="UniProtKB-SubCell"/>
</dbReference>
<protein>
    <recommendedName>
        <fullName evidence="7">Insulin-like domain-containing protein</fullName>
    </recommendedName>
</protein>
<dbReference type="GO" id="GO:0005179">
    <property type="term" value="F:hormone activity"/>
    <property type="evidence" value="ECO:0007669"/>
    <property type="project" value="InterPro"/>
</dbReference>
<dbReference type="Gene3D" id="1.10.100.10">
    <property type="entry name" value="Insulin-like"/>
    <property type="match status" value="1"/>
</dbReference>
<evidence type="ECO:0000259" key="7">
    <source>
        <dbReference type="SMART" id="SM00078"/>
    </source>
</evidence>
<feature type="domain" description="Insulin-like" evidence="7">
    <location>
        <begin position="14"/>
        <end position="69"/>
    </location>
</feature>
<dbReference type="PRINTS" id="PR00276">
    <property type="entry name" value="INSULINFAMLY"/>
</dbReference>
<dbReference type="InterPro" id="IPR022352">
    <property type="entry name" value="Ins/IGF/rlx"/>
</dbReference>
<organism evidence="8 9">
    <name type="scientific">Cotesia glomerata</name>
    <name type="common">Lepidopteran parasitic wasp</name>
    <name type="synonym">Apanteles glomeratus</name>
    <dbReference type="NCBI Taxonomy" id="32391"/>
    <lineage>
        <taxon>Eukaryota</taxon>
        <taxon>Metazoa</taxon>
        <taxon>Ecdysozoa</taxon>
        <taxon>Arthropoda</taxon>
        <taxon>Hexapoda</taxon>
        <taxon>Insecta</taxon>
        <taxon>Pterygota</taxon>
        <taxon>Neoptera</taxon>
        <taxon>Endopterygota</taxon>
        <taxon>Hymenoptera</taxon>
        <taxon>Apocrita</taxon>
        <taxon>Ichneumonoidea</taxon>
        <taxon>Braconidae</taxon>
        <taxon>Microgastrinae</taxon>
        <taxon>Cotesia</taxon>
    </lineage>
</organism>
<dbReference type="PROSITE" id="PS00262">
    <property type="entry name" value="INSULIN"/>
    <property type="match status" value="1"/>
</dbReference>
<evidence type="ECO:0000256" key="5">
    <source>
        <dbReference type="ARBA" id="ARBA00023157"/>
    </source>
</evidence>
<proteinExistence type="inferred from homology"/>
<dbReference type="Proteomes" id="UP000826195">
    <property type="component" value="Unassembled WGS sequence"/>
</dbReference>
<dbReference type="SUPFAM" id="SSF56994">
    <property type="entry name" value="Insulin-like"/>
    <property type="match status" value="1"/>
</dbReference>
<sequence length="70" mass="7708">MLVASPLNRRDRPIRACSSGLSNALKLVCSEGFYEPRSPSEFKDLPSSGGIVEECCHKACSIETLQQYCQ</sequence>
<comment type="subunit">
    <text evidence="2">Heterodimer of a B chain and an A chain linked by two disulfide bonds.</text>
</comment>
<accession>A0AAV7J3E7</accession>
<comment type="similarity">
    <text evidence="1 6">Belongs to the insulin family.</text>
</comment>